<dbReference type="EMBL" id="MF788070">
    <property type="protein sequence ID" value="AUF80342.1"/>
    <property type="molecule type" value="Genomic_DNA"/>
</dbReference>
<evidence type="ECO:0000313" key="1">
    <source>
        <dbReference type="EMBL" id="AUF80342.1"/>
    </source>
</evidence>
<dbReference type="AlphaFoldDB" id="A0A2H4ZGG2"/>
<geneLocation type="plasmid" evidence="1">
    <name>p23141-2</name>
</geneLocation>
<sequence length="164" mass="18603">MENEDKIEWLSEIGTAIYGDHWKSALATHLGVNDRSVRQWANGERTIPDSVIRGLLSLAHDRAAAMMRRADRAALDMSGHPGYERVIYQPGLRLDEIRRDLYTENRAWFDIDGKLYALNENGTTIDVHGNEKLWSGVSILPDGVTVDNLIQARDKYTDENGDYD</sequence>
<keyword evidence="1" id="KW-0614">Plasmid</keyword>
<accession>A0A2H4ZGG2</accession>
<organism evidence="1">
    <name type="scientific">Raoultella ornithinolytica</name>
    <name type="common">Klebsiella ornithinolytica</name>
    <dbReference type="NCBI Taxonomy" id="54291"/>
    <lineage>
        <taxon>Bacteria</taxon>
        <taxon>Pseudomonadati</taxon>
        <taxon>Pseudomonadota</taxon>
        <taxon>Gammaproteobacteria</taxon>
        <taxon>Enterobacterales</taxon>
        <taxon>Enterobacteriaceae</taxon>
        <taxon>Klebsiella/Raoultella group</taxon>
        <taxon>Raoultella</taxon>
    </lineage>
</organism>
<proteinExistence type="predicted"/>
<name>A0A2H4ZGG2_RAOOR</name>
<protein>
    <submittedName>
        <fullName evidence="1">Uncharacterized protein</fullName>
    </submittedName>
</protein>
<reference evidence="1" key="1">
    <citation type="submission" date="2017-08" db="EMBL/GenBank/DDBJ databases">
        <title>Complete sequence of p23141-1.</title>
        <authorList>
            <person name="Feng J."/>
            <person name="Yin Z."/>
            <person name="Zeng L."/>
            <person name="Jiang X."/>
            <person name="Zhan Z."/>
            <person name="Luo W."/>
            <person name="Zhao Y."/>
            <person name="Zhou D."/>
        </authorList>
    </citation>
    <scope>NUCLEOTIDE SEQUENCE</scope>
    <source>
        <strain evidence="1">23141</strain>
        <plasmid evidence="1">p23141-2</plasmid>
    </source>
</reference>
<dbReference type="RefSeq" id="WP_117030960.1">
    <property type="nucleotide sequence ID" value="NZ_CP172773.1"/>
</dbReference>